<proteinExistence type="predicted"/>
<name>A0A0E9PJZ5_ANGAN</name>
<accession>A0A0E9PJZ5</accession>
<dbReference type="EMBL" id="GBXM01103955">
    <property type="protein sequence ID" value="JAH04622.1"/>
    <property type="molecule type" value="Transcribed_RNA"/>
</dbReference>
<dbReference type="AlphaFoldDB" id="A0A0E9PJZ5"/>
<sequence>MKCILLHCTWGGTEGCYTDRRVVRFSALTAASPYGVFLVVRE</sequence>
<reference evidence="1" key="2">
    <citation type="journal article" date="2015" name="Fish Shellfish Immunol.">
        <title>Early steps in the European eel (Anguilla anguilla)-Vibrio vulnificus interaction in the gills: Role of the RtxA13 toxin.</title>
        <authorList>
            <person name="Callol A."/>
            <person name="Pajuelo D."/>
            <person name="Ebbesson L."/>
            <person name="Teles M."/>
            <person name="MacKenzie S."/>
            <person name="Amaro C."/>
        </authorList>
    </citation>
    <scope>NUCLEOTIDE SEQUENCE</scope>
</reference>
<protein>
    <submittedName>
        <fullName evidence="1">Uncharacterized protein</fullName>
    </submittedName>
</protein>
<reference evidence="1" key="1">
    <citation type="submission" date="2014-11" db="EMBL/GenBank/DDBJ databases">
        <authorList>
            <person name="Amaro Gonzalez C."/>
        </authorList>
    </citation>
    <scope>NUCLEOTIDE SEQUENCE</scope>
</reference>
<evidence type="ECO:0000313" key="1">
    <source>
        <dbReference type="EMBL" id="JAH04622.1"/>
    </source>
</evidence>
<organism evidence="1">
    <name type="scientific">Anguilla anguilla</name>
    <name type="common">European freshwater eel</name>
    <name type="synonym">Muraena anguilla</name>
    <dbReference type="NCBI Taxonomy" id="7936"/>
    <lineage>
        <taxon>Eukaryota</taxon>
        <taxon>Metazoa</taxon>
        <taxon>Chordata</taxon>
        <taxon>Craniata</taxon>
        <taxon>Vertebrata</taxon>
        <taxon>Euteleostomi</taxon>
        <taxon>Actinopterygii</taxon>
        <taxon>Neopterygii</taxon>
        <taxon>Teleostei</taxon>
        <taxon>Anguilliformes</taxon>
        <taxon>Anguillidae</taxon>
        <taxon>Anguilla</taxon>
    </lineage>
</organism>